<name>A0AA86VLZ7_9FABA</name>
<accession>A0AA86VLZ7</accession>
<dbReference type="Proteomes" id="UP001189624">
    <property type="component" value="Chromosome 7"/>
</dbReference>
<reference evidence="1" key="1">
    <citation type="submission" date="2023-10" db="EMBL/GenBank/DDBJ databases">
        <authorList>
            <person name="Domelevo Entfellner J.-B."/>
        </authorList>
    </citation>
    <scope>NUCLEOTIDE SEQUENCE</scope>
</reference>
<evidence type="ECO:0000313" key="2">
    <source>
        <dbReference type="Proteomes" id="UP001189624"/>
    </source>
</evidence>
<dbReference type="AlphaFoldDB" id="A0AA86VLZ7"/>
<keyword evidence="2" id="KW-1185">Reference proteome</keyword>
<dbReference type="Gramene" id="rna-AYBTSS11_LOCUS21624">
    <property type="protein sequence ID" value="CAJ1968271.1"/>
    <property type="gene ID" value="gene-AYBTSS11_LOCUS21624"/>
</dbReference>
<dbReference type="EMBL" id="OY731404">
    <property type="protein sequence ID" value="CAJ1968271.1"/>
    <property type="molecule type" value="Genomic_DNA"/>
</dbReference>
<protein>
    <submittedName>
        <fullName evidence="1">Uncharacterized protein</fullName>
    </submittedName>
</protein>
<proteinExistence type="predicted"/>
<sequence length="116" mass="13287">MNRSHGLYMQRSRAVHVEVTGCTTNFTCSQLHVFSSWIFAGGHQLRCDLVPPTACLVSCRRNTPDLRLYLRGTVKFVVSLSYKDLRSYLLPRYDSYVVFHGCNLKLVLLVLYSMHG</sequence>
<evidence type="ECO:0000313" key="1">
    <source>
        <dbReference type="EMBL" id="CAJ1968271.1"/>
    </source>
</evidence>
<gene>
    <name evidence="1" type="ORF">AYBTSS11_LOCUS21624</name>
</gene>
<organism evidence="1 2">
    <name type="scientific">Sphenostylis stenocarpa</name>
    <dbReference type="NCBI Taxonomy" id="92480"/>
    <lineage>
        <taxon>Eukaryota</taxon>
        <taxon>Viridiplantae</taxon>
        <taxon>Streptophyta</taxon>
        <taxon>Embryophyta</taxon>
        <taxon>Tracheophyta</taxon>
        <taxon>Spermatophyta</taxon>
        <taxon>Magnoliopsida</taxon>
        <taxon>eudicotyledons</taxon>
        <taxon>Gunneridae</taxon>
        <taxon>Pentapetalae</taxon>
        <taxon>rosids</taxon>
        <taxon>fabids</taxon>
        <taxon>Fabales</taxon>
        <taxon>Fabaceae</taxon>
        <taxon>Papilionoideae</taxon>
        <taxon>50 kb inversion clade</taxon>
        <taxon>NPAAA clade</taxon>
        <taxon>indigoferoid/millettioid clade</taxon>
        <taxon>Phaseoleae</taxon>
        <taxon>Sphenostylis</taxon>
    </lineage>
</organism>